<protein>
    <recommendedName>
        <fullName evidence="1">Transcription regulator PadR N-terminal domain-containing protein</fullName>
    </recommendedName>
</protein>
<sequence>MTKVLAAFLADPTAERYGLDLMNDTGLPSGTLYPILLRLQRAEWVTAHWEDIDPEVVGRPARRYYTLTPDGVSAARVELAALYQHLSKAEGATGKPRTA</sequence>
<dbReference type="EMBL" id="BSTX01000003">
    <property type="protein sequence ID" value="GLZ80106.1"/>
    <property type="molecule type" value="Genomic_DNA"/>
</dbReference>
<evidence type="ECO:0000313" key="2">
    <source>
        <dbReference type="EMBL" id="GLZ80106.1"/>
    </source>
</evidence>
<evidence type="ECO:0000313" key="3">
    <source>
        <dbReference type="Proteomes" id="UP001165079"/>
    </source>
</evidence>
<feature type="domain" description="Transcription regulator PadR N-terminal" evidence="1">
    <location>
        <begin position="27"/>
        <end position="74"/>
    </location>
</feature>
<comment type="caution">
    <text evidence="2">The sequence shown here is derived from an EMBL/GenBank/DDBJ whole genome shotgun (WGS) entry which is preliminary data.</text>
</comment>
<dbReference type="InterPro" id="IPR052509">
    <property type="entry name" value="Metal_resp_DNA-bind_regulator"/>
</dbReference>
<dbReference type="PANTHER" id="PTHR33169">
    <property type="entry name" value="PADR-FAMILY TRANSCRIPTIONAL REGULATOR"/>
    <property type="match status" value="1"/>
</dbReference>
<dbReference type="InterPro" id="IPR036388">
    <property type="entry name" value="WH-like_DNA-bd_sf"/>
</dbReference>
<dbReference type="InterPro" id="IPR005149">
    <property type="entry name" value="Tscrpt_reg_PadR_N"/>
</dbReference>
<name>A0A9W6WC05_9ACTN</name>
<dbReference type="Pfam" id="PF03551">
    <property type="entry name" value="PadR"/>
    <property type="match status" value="1"/>
</dbReference>
<dbReference type="Proteomes" id="UP001165079">
    <property type="component" value="Unassembled WGS sequence"/>
</dbReference>
<dbReference type="Gene3D" id="1.10.10.10">
    <property type="entry name" value="Winged helix-like DNA-binding domain superfamily/Winged helix DNA-binding domain"/>
    <property type="match status" value="1"/>
</dbReference>
<evidence type="ECO:0000259" key="1">
    <source>
        <dbReference type="Pfam" id="PF03551"/>
    </source>
</evidence>
<dbReference type="PANTHER" id="PTHR33169:SF14">
    <property type="entry name" value="TRANSCRIPTIONAL REGULATOR RV3488"/>
    <property type="match status" value="1"/>
</dbReference>
<organism evidence="2 3">
    <name type="scientific">Actinorhabdospora filicis</name>
    <dbReference type="NCBI Taxonomy" id="1785913"/>
    <lineage>
        <taxon>Bacteria</taxon>
        <taxon>Bacillati</taxon>
        <taxon>Actinomycetota</taxon>
        <taxon>Actinomycetes</taxon>
        <taxon>Micromonosporales</taxon>
        <taxon>Micromonosporaceae</taxon>
        <taxon>Actinorhabdospora</taxon>
    </lineage>
</organism>
<gene>
    <name evidence="2" type="ORF">Afil01_49130</name>
</gene>
<dbReference type="SUPFAM" id="SSF46785">
    <property type="entry name" value="Winged helix' DNA-binding domain"/>
    <property type="match status" value="1"/>
</dbReference>
<keyword evidence="3" id="KW-1185">Reference proteome</keyword>
<dbReference type="InterPro" id="IPR036390">
    <property type="entry name" value="WH_DNA-bd_sf"/>
</dbReference>
<reference evidence="2" key="1">
    <citation type="submission" date="2023-03" db="EMBL/GenBank/DDBJ databases">
        <title>Actinorhabdospora filicis NBRC 111898.</title>
        <authorList>
            <person name="Ichikawa N."/>
            <person name="Sato H."/>
            <person name="Tonouchi N."/>
        </authorList>
    </citation>
    <scope>NUCLEOTIDE SEQUENCE</scope>
    <source>
        <strain evidence="2">NBRC 111898</strain>
    </source>
</reference>
<accession>A0A9W6WC05</accession>
<dbReference type="AlphaFoldDB" id="A0A9W6WC05"/>
<proteinExistence type="predicted"/>